<dbReference type="Gene3D" id="3.10.180.10">
    <property type="entry name" value="2,3-Dihydroxybiphenyl 1,2-Dioxygenase, domain 1"/>
    <property type="match status" value="1"/>
</dbReference>
<comment type="caution">
    <text evidence="2">The sequence shown here is derived from an EMBL/GenBank/DDBJ whole genome shotgun (WGS) entry which is preliminary data.</text>
</comment>
<evidence type="ECO:0000259" key="1">
    <source>
        <dbReference type="PROSITE" id="PS51819"/>
    </source>
</evidence>
<name>A0A4Y9TPV2_PSEFL</name>
<dbReference type="Proteomes" id="UP000297322">
    <property type="component" value="Unassembled WGS sequence"/>
</dbReference>
<dbReference type="InterPro" id="IPR004360">
    <property type="entry name" value="Glyas_Fos-R_dOase_dom"/>
</dbReference>
<dbReference type="InterPro" id="IPR029068">
    <property type="entry name" value="Glyas_Bleomycin-R_OHBP_Dase"/>
</dbReference>
<dbReference type="EMBL" id="SPVI01000001">
    <property type="protein sequence ID" value="TFW45002.1"/>
    <property type="molecule type" value="Genomic_DNA"/>
</dbReference>
<dbReference type="CDD" id="cd07262">
    <property type="entry name" value="VOC_like"/>
    <property type="match status" value="1"/>
</dbReference>
<dbReference type="AlphaFoldDB" id="A0A4Y9TPV2"/>
<dbReference type="PANTHER" id="PTHR35006:SF1">
    <property type="entry name" value="BLL2941 PROTEIN"/>
    <property type="match status" value="1"/>
</dbReference>
<dbReference type="PANTHER" id="PTHR35006">
    <property type="entry name" value="GLYOXALASE FAMILY PROTEIN (AFU_ORTHOLOGUE AFUA_5G14830)"/>
    <property type="match status" value="1"/>
</dbReference>
<dbReference type="Pfam" id="PF00903">
    <property type="entry name" value="Glyoxalase"/>
    <property type="match status" value="1"/>
</dbReference>
<accession>A0A4Y9TPV2</accession>
<dbReference type="InterPro" id="IPR037523">
    <property type="entry name" value="VOC_core"/>
</dbReference>
<evidence type="ECO:0000313" key="2">
    <source>
        <dbReference type="EMBL" id="TFW45002.1"/>
    </source>
</evidence>
<dbReference type="PROSITE" id="PS51819">
    <property type="entry name" value="VOC"/>
    <property type="match status" value="1"/>
</dbReference>
<dbReference type="RefSeq" id="WP_135196121.1">
    <property type="nucleotide sequence ID" value="NZ_SPVI01000001.1"/>
</dbReference>
<protein>
    <submittedName>
        <fullName evidence="2">VOC family protein</fullName>
    </submittedName>
</protein>
<sequence>MFSHITVGTNDLDRAATFYEAVLTPLGLRRRVVSPDGGPPSACWVNPDHPLPRFYVYCPYNLKKAAAGNGSMVAFAAPHPEAVDAAYTAGLRAGGIDEGKPGPRPHYGNGYYGAYLRDPDGNKVHIVHRGDVQLPV</sequence>
<gene>
    <name evidence="2" type="ORF">E4T65_00640</name>
</gene>
<organism evidence="2 3">
    <name type="scientific">Pseudomonas fluorescens</name>
    <dbReference type="NCBI Taxonomy" id="294"/>
    <lineage>
        <taxon>Bacteria</taxon>
        <taxon>Pseudomonadati</taxon>
        <taxon>Pseudomonadota</taxon>
        <taxon>Gammaproteobacteria</taxon>
        <taxon>Pseudomonadales</taxon>
        <taxon>Pseudomonadaceae</taxon>
        <taxon>Pseudomonas</taxon>
    </lineage>
</organism>
<feature type="domain" description="VOC" evidence="1">
    <location>
        <begin position="1"/>
        <end position="129"/>
    </location>
</feature>
<reference evidence="2 3" key="1">
    <citation type="submission" date="2019-03" db="EMBL/GenBank/DDBJ databases">
        <title>Biocontrol and xenobiotic degradation properties of endophytic Pseudomonas fluorescens strain BRZ63.</title>
        <authorList>
            <person name="Chlebek D.A."/>
            <person name="Pinski A."/>
            <person name="Zur J.P."/>
            <person name="Michalska J."/>
            <person name="Hupert-Kocurek K.T."/>
        </authorList>
    </citation>
    <scope>NUCLEOTIDE SEQUENCE [LARGE SCALE GENOMIC DNA]</scope>
    <source>
        <strain evidence="2 3">BRZ63</strain>
    </source>
</reference>
<evidence type="ECO:0000313" key="3">
    <source>
        <dbReference type="Proteomes" id="UP000297322"/>
    </source>
</evidence>
<proteinExistence type="predicted"/>
<dbReference type="SUPFAM" id="SSF54593">
    <property type="entry name" value="Glyoxalase/Bleomycin resistance protein/Dihydroxybiphenyl dioxygenase"/>
    <property type="match status" value="1"/>
</dbReference>